<evidence type="ECO:0000256" key="1">
    <source>
        <dbReference type="ARBA" id="ARBA00004141"/>
    </source>
</evidence>
<feature type="chain" id="PRO_5027116002" evidence="7">
    <location>
        <begin position="29"/>
        <end position="757"/>
    </location>
</feature>
<feature type="signal peptide" evidence="7">
    <location>
        <begin position="1"/>
        <end position="28"/>
    </location>
</feature>
<organism evidence="8 9">
    <name type="scientific">Pseudoduganella ginsengisoli</name>
    <dbReference type="NCBI Taxonomy" id="1462440"/>
    <lineage>
        <taxon>Bacteria</taxon>
        <taxon>Pseudomonadati</taxon>
        <taxon>Pseudomonadota</taxon>
        <taxon>Betaproteobacteria</taxon>
        <taxon>Burkholderiales</taxon>
        <taxon>Oxalobacteraceae</taxon>
        <taxon>Telluria group</taxon>
        <taxon>Pseudoduganella</taxon>
    </lineage>
</organism>
<dbReference type="Pfam" id="PF04610">
    <property type="entry name" value="TrbL"/>
    <property type="match status" value="1"/>
</dbReference>
<reference evidence="8 9" key="1">
    <citation type="submission" date="2019-11" db="EMBL/GenBank/DDBJ databases">
        <title>Type strains purchased from KCTC, JCM and DSMZ.</title>
        <authorList>
            <person name="Lu H."/>
        </authorList>
    </citation>
    <scope>NUCLEOTIDE SEQUENCE [LARGE SCALE GENOMIC DNA]</scope>
    <source>
        <strain evidence="8 9">KCTC 42409</strain>
    </source>
</reference>
<keyword evidence="9" id="KW-1185">Reference proteome</keyword>
<evidence type="ECO:0000256" key="7">
    <source>
        <dbReference type="SAM" id="SignalP"/>
    </source>
</evidence>
<comment type="subcellular location">
    <subcellularLocation>
        <location evidence="1">Membrane</location>
        <topology evidence="1">Multi-pass membrane protein</topology>
    </subcellularLocation>
</comment>
<evidence type="ECO:0000256" key="4">
    <source>
        <dbReference type="ARBA" id="ARBA00023136"/>
    </source>
</evidence>
<dbReference type="AlphaFoldDB" id="A0A6L6Q8V7"/>
<comment type="caution">
    <text evidence="8">The sequence shown here is derived from an EMBL/GenBank/DDBJ whole genome shotgun (WGS) entry which is preliminary data.</text>
</comment>
<keyword evidence="3 6" id="KW-1133">Transmembrane helix</keyword>
<accession>A0A6L6Q8V7</accession>
<dbReference type="GO" id="GO:0030255">
    <property type="term" value="P:protein secretion by the type IV secretion system"/>
    <property type="evidence" value="ECO:0007669"/>
    <property type="project" value="InterPro"/>
</dbReference>
<keyword evidence="2 6" id="KW-0812">Transmembrane</keyword>
<feature type="compositionally biased region" description="Low complexity" evidence="5">
    <location>
        <begin position="555"/>
        <end position="589"/>
    </location>
</feature>
<dbReference type="InterPro" id="IPR014150">
    <property type="entry name" value="Conjugal_tfr_TrbL"/>
</dbReference>
<evidence type="ECO:0000313" key="8">
    <source>
        <dbReference type="EMBL" id="MTW05899.1"/>
    </source>
</evidence>
<feature type="compositionally biased region" description="Low complexity" evidence="5">
    <location>
        <begin position="513"/>
        <end position="548"/>
    </location>
</feature>
<feature type="transmembrane region" description="Helical" evidence="6">
    <location>
        <begin position="56"/>
        <end position="75"/>
    </location>
</feature>
<dbReference type="RefSeq" id="WP_155442241.1">
    <property type="nucleotide sequence ID" value="NZ_WNLA01000032.1"/>
</dbReference>
<evidence type="ECO:0000256" key="5">
    <source>
        <dbReference type="SAM" id="MobiDB-lite"/>
    </source>
</evidence>
<evidence type="ECO:0000313" key="9">
    <source>
        <dbReference type="Proteomes" id="UP000484015"/>
    </source>
</evidence>
<dbReference type="InterPro" id="IPR007688">
    <property type="entry name" value="Conjugal_tfr_TrbL/VirB6"/>
</dbReference>
<feature type="transmembrane region" description="Helical" evidence="6">
    <location>
        <begin position="185"/>
        <end position="202"/>
    </location>
</feature>
<feature type="region of interest" description="Disordered" evidence="5">
    <location>
        <begin position="358"/>
        <end position="661"/>
    </location>
</feature>
<dbReference type="Proteomes" id="UP000484015">
    <property type="component" value="Unassembled WGS sequence"/>
</dbReference>
<dbReference type="OrthoDB" id="8525003at2"/>
<dbReference type="GO" id="GO:0016020">
    <property type="term" value="C:membrane"/>
    <property type="evidence" value="ECO:0007669"/>
    <property type="project" value="UniProtKB-SubCell"/>
</dbReference>
<dbReference type="EMBL" id="WNLA01000032">
    <property type="protein sequence ID" value="MTW05899.1"/>
    <property type="molecule type" value="Genomic_DNA"/>
</dbReference>
<evidence type="ECO:0000256" key="3">
    <source>
        <dbReference type="ARBA" id="ARBA00022989"/>
    </source>
</evidence>
<name>A0A6L6Q8V7_9BURK</name>
<feature type="transmembrane region" description="Helical" evidence="6">
    <location>
        <begin position="214"/>
        <end position="236"/>
    </location>
</feature>
<keyword evidence="4 6" id="KW-0472">Membrane</keyword>
<feature type="transmembrane region" description="Helical" evidence="6">
    <location>
        <begin position="157"/>
        <end position="179"/>
    </location>
</feature>
<feature type="compositionally biased region" description="Low complexity" evidence="5">
    <location>
        <begin position="368"/>
        <end position="435"/>
    </location>
</feature>
<feature type="transmembrane region" description="Helical" evidence="6">
    <location>
        <begin position="248"/>
        <end position="265"/>
    </location>
</feature>
<feature type="region of interest" description="Disordered" evidence="5">
    <location>
        <begin position="717"/>
        <end position="743"/>
    </location>
</feature>
<evidence type="ECO:0000256" key="2">
    <source>
        <dbReference type="ARBA" id="ARBA00022692"/>
    </source>
</evidence>
<keyword evidence="7" id="KW-0732">Signal</keyword>
<gene>
    <name evidence="8" type="primary">trbL</name>
    <name evidence="8" type="ORF">GM668_27855</name>
</gene>
<sequence>MKRVLPTLGVTLIAFVSFLPTASAQLQADGILDTVIAKYQQAASQWAATLTGYASFLFWGLAGLSIVVTFGFMALRRADPMEFFAELFKFSFTTGFFWWLLSNGPAFAMSIINSLRKAGGTAAHVEGLGPSGIIDIGFNIFFKVLDKTSVWSPIDSLVGIILGLGLLFSLALIAANMLILIVSGWMLAYGGIFFLGFGGARWTSEMAISYYKTALGIGAAVMGMTLIVGVGETIITDFYNSMSAGLKAKEMTVMLIVGVIMYKLANTVPNMLAGMVGGNAAASAANVGGGTLLGAAALAGGAVATGGALAMAAATNVAGGASALKAAFSAAQENMANGTGMFAGGGSGAGNVSSLAKAMGSGQGNSSGSGANSGAASSGNSGGSANSGAASSGNSGRSANSGAAKSGNSGGSANSGAASSGNSGGSANSGAASSGNSGGGANSGAAKSGNSGGGADSGVASSGNSGGGADSGVSSSGNSGGGADSGLASSGNSGGGADSGLASSGNSRGGADSGVSSSGNSRGSVDSGVTSSGSSGDGSDSGVASSGNSRGGADSGVSSSGNSGGSVDSGVTSSGSSGDGSDSGVANSGESGAGSVSDATAGIAQGGESSGPTSGEGIAQGKAEPGPWQFPTSASVKAAKEKSAQEGAQPSAKPETVEKPSLLRTGSLFAADMGANLAKGIAKVATDKAKQNAASMKAAISNTAGGKVATAIKEKTLAAKTENAPEDSLSKGDTSPTGPLSAEAQDEIKAFVNKFHK</sequence>
<feature type="transmembrane region" description="Helical" evidence="6">
    <location>
        <begin position="96"/>
        <end position="115"/>
    </location>
</feature>
<dbReference type="NCBIfam" id="TIGR02783">
    <property type="entry name" value="TrbL_P"/>
    <property type="match status" value="1"/>
</dbReference>
<proteinExistence type="predicted"/>
<evidence type="ECO:0000256" key="6">
    <source>
        <dbReference type="SAM" id="Phobius"/>
    </source>
</evidence>
<protein>
    <submittedName>
        <fullName evidence="8">P-type conjugative transfer protein TrbL</fullName>
    </submittedName>
</protein>